<dbReference type="RefSeq" id="XP_017986275.1">
    <property type="nucleotide sequence ID" value="XM_018130786.1"/>
</dbReference>
<evidence type="ECO:0000259" key="2">
    <source>
        <dbReference type="Pfam" id="PF12231"/>
    </source>
</evidence>
<keyword evidence="4" id="KW-1185">Reference proteome</keyword>
<feature type="region of interest" description="Disordered" evidence="1">
    <location>
        <begin position="1"/>
        <end position="93"/>
    </location>
</feature>
<feature type="region of interest" description="Disordered" evidence="1">
    <location>
        <begin position="120"/>
        <end position="140"/>
    </location>
</feature>
<feature type="compositionally biased region" description="Polar residues" evidence="1">
    <location>
        <begin position="1374"/>
        <end position="1387"/>
    </location>
</feature>
<protein>
    <submittedName>
        <fullName evidence="3">HBR378Cp</fullName>
    </submittedName>
</protein>
<evidence type="ECO:0000313" key="4">
    <source>
        <dbReference type="Proteomes" id="UP000243052"/>
    </source>
</evidence>
<evidence type="ECO:0000256" key="1">
    <source>
        <dbReference type="SAM" id="MobiDB-lite"/>
    </source>
</evidence>
<dbReference type="InterPro" id="IPR022031">
    <property type="entry name" value="Rif1_N"/>
</dbReference>
<dbReference type="EMBL" id="CP014242">
    <property type="protein sequence ID" value="AMD19279.1"/>
    <property type="molecule type" value="Genomic_DNA"/>
</dbReference>
<dbReference type="OrthoDB" id="4070686at2759"/>
<feature type="compositionally biased region" description="Basic and acidic residues" evidence="1">
    <location>
        <begin position="60"/>
        <end position="69"/>
    </location>
</feature>
<gene>
    <name evidence="3" type="ORF">AW171_hschr21101</name>
</gene>
<organism evidence="3 4">
    <name type="scientific">Eremothecium sinecaudum</name>
    <dbReference type="NCBI Taxonomy" id="45286"/>
    <lineage>
        <taxon>Eukaryota</taxon>
        <taxon>Fungi</taxon>
        <taxon>Dikarya</taxon>
        <taxon>Ascomycota</taxon>
        <taxon>Saccharomycotina</taxon>
        <taxon>Saccharomycetes</taxon>
        <taxon>Saccharomycetales</taxon>
        <taxon>Saccharomycetaceae</taxon>
        <taxon>Eremothecium</taxon>
    </lineage>
</organism>
<dbReference type="STRING" id="45286.A0A120K1D5"/>
<dbReference type="Proteomes" id="UP000243052">
    <property type="component" value="Chromosome ii"/>
</dbReference>
<proteinExistence type="predicted"/>
<feature type="compositionally biased region" description="Polar residues" evidence="1">
    <location>
        <begin position="32"/>
        <end position="41"/>
    </location>
</feature>
<dbReference type="Pfam" id="PF12231">
    <property type="entry name" value="Rif1_N"/>
    <property type="match status" value="1"/>
</dbReference>
<dbReference type="GeneID" id="28721553"/>
<feature type="region of interest" description="Disordered" evidence="1">
    <location>
        <begin position="1308"/>
        <end position="1387"/>
    </location>
</feature>
<feature type="compositionally biased region" description="Polar residues" evidence="1">
    <location>
        <begin position="1502"/>
        <end position="1514"/>
    </location>
</feature>
<accession>A0A120K1D5</accession>
<dbReference type="Gene3D" id="6.10.140.1760">
    <property type="match status" value="1"/>
</dbReference>
<name>A0A120K1D5_9SACH</name>
<evidence type="ECO:0000313" key="3">
    <source>
        <dbReference type="EMBL" id="AMD19279.1"/>
    </source>
</evidence>
<feature type="region of interest" description="Disordered" evidence="1">
    <location>
        <begin position="1480"/>
        <end position="1514"/>
    </location>
</feature>
<feature type="compositionally biased region" description="Acidic residues" evidence="1">
    <location>
        <begin position="1339"/>
        <end position="1369"/>
    </location>
</feature>
<feature type="domain" description="Telomere-associated protein Rif1 N-terminal" evidence="2">
    <location>
        <begin position="271"/>
        <end position="622"/>
    </location>
</feature>
<sequence>MSSKRKSPRSAGRRIKALDLLDKHIHQRSSQKKLIQPQSGSLGALTLNRAPTESIFERSPTPRRDEGRRLPTTSSSSKPLDIAPPLTAEPLPLSASSPIRKTVAFSDKLESPAVCAPISSSPIVPSSKHRPPSKSILKTSPTKNLTLEDAKELQAQPSHAVLDHSANTAITIDPFSLQYWAVGEVHGLIDPNNLAEYKRILEGAIHLLKGQGGSNRLFEIYATLNNIFPPALSSDPNDIGCNKGSIIIDHLDQLIQVSYVHLREVQESLLQEVKKDPFTSRLYVQIVRLFNTLFSNYRIIRCLENKQNLRATCQSVLNLSVACLRHANTNKVMANAQLTFLREEKFSQHYFTDSMIEPFIIALTELKEISSTNLICEKLLLLKHYLARYPKVMLGLLDTWLPGEVFARILMEEENYSNKVIVNAVSVLLDLLKTSITVQQVDLDKIIESSAGELMSVKFIGKLNSEERAIFNSTKIGNLLIERIQVLIVKRAEYKLAMDLWLSMVGLLYGSPSSLKKLATDTGKSWILPNFLCYTEDNDVAKKLSLKSWRIIIYLIIVNVQLDDPNANELTRLILQPLKAIFESQDQSQSAVDGAIYLLTDILFMLFCDNTSSMRFHYFYKHILSPLLEDYVPNHSSALITNHIQIVVIRLLTKPEKHGRQPRKSFNPMRVLASVGITHSDLLPVSFNIINTHWDDILKLVIEIMSYKNADAELNVQLFVLQLASIPISCVTNEHCTTCNNLAQRLLRDYGKEPADPQNLESTRKTLLTALFKAFGMLMLKEEDNSSNFFNLIELLGKSESDQLYWLKCVLEMTKNIIPDVFVMERFLSLKNNSIDVYVGNLIGSKLLSATIQPNVLSSFINIVNKIPTVEAIDNVLDFCTKVRSNKVELLKALHFLNWEEKHSIYFITKYTQKFTNGLIYDDMVEILKPALFNQPKMFAELSGLLISSNHTKLVKEIIESHPEFLKSLNAINLLTLPKILSEKALISLLSKLDGLDSESQYKLLEYVIENKQVQVIRQSSETILAFINGGFASGDMNTSPLLNRLLDITYENEDWELLGRIIPITIESESFERVSKMLEGNEEVMIEHFDIYTIVSILKKHESSQQLFDVIIRKFLETKSPSSSLQLIRELIGMNKLQLFENRYIDLLTFIFDPNDVFTEQDRLDSMELFPVIANYLIAQPKKVISNAMREVSKLIPLHGREYVFQLLARIVLHPKFKVKGYSSLISQIRRWKEGTATPKKRPKMFKFISPTKSTLTEQINKGIPDPIPLPDVKIADVSKLSYPPDCVDAENKAAIENKDVVFDGNEAVGVSSPHKSNNNHLAASEDVNDDVSTQVCDENETEQESNEELVAAPEEESENEQEQEQEQNIENTQFLNSSPTRNINNECKLSLGHETDNISDLPTLRDTPNQSPVLKAVDNDISQIQDSKEGVEGRTVQARILNDNIEAGNLASNFQGTSSPVKTNKITSEEKVVCLPEGNLIDNVQGSEDGLSDDARQEHNSSPPQEENNNLPAANTVEAKFNSEPTIKLESERPWQSFIAHETELSSENEDVVISNIDKSLDRTSVDSPVQKQPIEHERIQEKRCENEETMREQVSQAEDNDDADVSVVAPLRIPIFKSNRVFYPHLENSKSHPVRNIVSAGDEPKSMISLKRTRSENDENDEYNHQDMGLQTVDGNALRAKFPTKKIRRAVNKLRNLKESDLQAIGEQEKQNLRIELLQFILQLERL</sequence>
<reference evidence="3 4" key="1">
    <citation type="submission" date="2016-01" db="EMBL/GenBank/DDBJ databases">
        <title>Genome sequence of the yeast Holleya sinecauda.</title>
        <authorList>
            <person name="Dietrich F.S."/>
        </authorList>
    </citation>
    <scope>NUCLEOTIDE SEQUENCE [LARGE SCALE GENOMIC DNA]</scope>
    <source>
        <strain evidence="3 4">ATCC 58844</strain>
    </source>
</reference>
<feature type="compositionally biased region" description="Basic residues" evidence="1">
    <location>
        <begin position="1"/>
        <end position="15"/>
    </location>
</feature>
<dbReference type="CDD" id="cd14267">
    <property type="entry name" value="Rif1_CTD_C-II_like"/>
    <property type="match status" value="1"/>
</dbReference>